<name>A0A811T5X7_9EURY</name>
<comment type="similarity">
    <text evidence="1">Belongs to the phD/YefM antitoxin family.</text>
</comment>
<dbReference type="AlphaFoldDB" id="A0A811T5X7"/>
<accession>A0A811T5X7</accession>
<protein>
    <recommendedName>
        <fullName evidence="4">Antitoxin</fullName>
    </recommendedName>
</protein>
<dbReference type="Pfam" id="PF18506">
    <property type="entry name" value="RelB-like"/>
    <property type="match status" value="1"/>
</dbReference>
<dbReference type="EMBL" id="CAJHIR010000002">
    <property type="protein sequence ID" value="CAD6491050.1"/>
    <property type="molecule type" value="Genomic_DNA"/>
</dbReference>
<dbReference type="InterPro" id="IPR036165">
    <property type="entry name" value="YefM-like_sf"/>
</dbReference>
<evidence type="ECO:0000313" key="3">
    <source>
        <dbReference type="Proteomes" id="UP000612009"/>
    </source>
</evidence>
<dbReference type="Gene3D" id="6.10.250.2100">
    <property type="match status" value="1"/>
</dbReference>
<dbReference type="SUPFAM" id="SSF143120">
    <property type="entry name" value="YefM-like"/>
    <property type="match status" value="1"/>
</dbReference>
<gene>
    <name evidence="2" type="ORF">LAKADJCE_00049</name>
</gene>
<evidence type="ECO:0000313" key="2">
    <source>
        <dbReference type="EMBL" id="CAD6491050.1"/>
    </source>
</evidence>
<sequence length="66" mass="7780">MLEIKKHYVVTDDNRKRAVLIDIETFEKVEEILESIGLGRYMEEVEGEEILSSDSARRYYNALKKD</sequence>
<dbReference type="InterPro" id="IPR049537">
    <property type="entry name" value="RelB-like"/>
</dbReference>
<proteinExistence type="inferred from homology"/>
<evidence type="ECO:0000256" key="1">
    <source>
        <dbReference type="ARBA" id="ARBA00009981"/>
    </source>
</evidence>
<reference evidence="2" key="1">
    <citation type="submission" date="2020-10" db="EMBL/GenBank/DDBJ databases">
        <authorList>
            <person name="Hahn C.J."/>
            <person name="Laso-Perez R."/>
            <person name="Vulcano F."/>
            <person name="Vaziourakis K.-M."/>
            <person name="Stokke R."/>
            <person name="Steen I.H."/>
            <person name="Teske A."/>
            <person name="Boetius A."/>
            <person name="Liebeke M."/>
            <person name="Amann R."/>
            <person name="Knittel K."/>
        </authorList>
    </citation>
    <scope>NUCLEOTIDE SEQUENCE</scope>
    <source>
        <strain evidence="2">Gfbio:e3339647-f889-4370-9287-4fb5cb688e4c:AG392J18_GoMArc1</strain>
    </source>
</reference>
<dbReference type="Proteomes" id="UP000612009">
    <property type="component" value="Unassembled WGS sequence"/>
</dbReference>
<comment type="caution">
    <text evidence="2">The sequence shown here is derived from an EMBL/GenBank/DDBJ whole genome shotgun (WGS) entry which is preliminary data.</text>
</comment>
<evidence type="ECO:0008006" key="4">
    <source>
        <dbReference type="Google" id="ProtNLM"/>
    </source>
</evidence>
<organism evidence="2 3">
    <name type="scientific">Candidatus Argoarchaeum ethanivorans</name>
    <dbReference type="NCBI Taxonomy" id="2608793"/>
    <lineage>
        <taxon>Archaea</taxon>
        <taxon>Methanobacteriati</taxon>
        <taxon>Methanobacteriota</taxon>
        <taxon>Stenosarchaea group</taxon>
        <taxon>Methanomicrobia</taxon>
        <taxon>Methanosarcinales</taxon>
        <taxon>Methanosarcinales incertae sedis</taxon>
        <taxon>GOM Arc I cluster</taxon>
        <taxon>Candidatus Argoarchaeum</taxon>
    </lineage>
</organism>